<protein>
    <recommendedName>
        <fullName evidence="3">Cytoplasmic protein</fullName>
    </recommendedName>
</protein>
<reference evidence="1 2" key="1">
    <citation type="submission" date="2017-02" db="EMBL/GenBank/DDBJ databases">
        <authorList>
            <person name="Peterson S.W."/>
        </authorList>
    </citation>
    <scope>NUCLEOTIDE SEQUENCE [LARGE SCALE GENOMIC DNA]</scope>
    <source>
        <strain evidence="1 2">LMG 22410</strain>
    </source>
</reference>
<evidence type="ECO:0000313" key="2">
    <source>
        <dbReference type="Proteomes" id="UP000195787"/>
    </source>
</evidence>
<dbReference type="Pfam" id="PF04237">
    <property type="entry name" value="YjbR"/>
    <property type="match status" value="1"/>
</dbReference>
<gene>
    <name evidence="1" type="ORF">CZ674_01840</name>
</gene>
<dbReference type="InterPro" id="IPR058532">
    <property type="entry name" value="YjbR/MT2646/Rv2570-like"/>
</dbReference>
<evidence type="ECO:0000313" key="1">
    <source>
        <dbReference type="EMBL" id="SJM49156.1"/>
    </source>
</evidence>
<dbReference type="Proteomes" id="UP000195787">
    <property type="component" value="Unassembled WGS sequence"/>
</dbReference>
<dbReference type="InterPro" id="IPR038056">
    <property type="entry name" value="YjbR-like_sf"/>
</dbReference>
<dbReference type="GeneID" id="303171942"/>
<dbReference type="PANTHER" id="PTHR35145">
    <property type="entry name" value="CYTOPLASMIC PROTEIN-RELATED"/>
    <property type="match status" value="1"/>
</dbReference>
<proteinExistence type="predicted"/>
<organism evidence="1 2">
    <name type="scientific">Agrococcus casei LMG 22410</name>
    <dbReference type="NCBI Taxonomy" id="1255656"/>
    <lineage>
        <taxon>Bacteria</taxon>
        <taxon>Bacillati</taxon>
        <taxon>Actinomycetota</taxon>
        <taxon>Actinomycetes</taxon>
        <taxon>Micrococcales</taxon>
        <taxon>Microbacteriaceae</taxon>
        <taxon>Agrococcus</taxon>
    </lineage>
</organism>
<dbReference type="EMBL" id="FUHU01000009">
    <property type="protein sequence ID" value="SJM49156.1"/>
    <property type="molecule type" value="Genomic_DNA"/>
</dbReference>
<dbReference type="PANTHER" id="PTHR35145:SF1">
    <property type="entry name" value="CYTOPLASMIC PROTEIN"/>
    <property type="match status" value="1"/>
</dbReference>
<evidence type="ECO:0008006" key="3">
    <source>
        <dbReference type="Google" id="ProtNLM"/>
    </source>
</evidence>
<dbReference type="SUPFAM" id="SSF142906">
    <property type="entry name" value="YjbR-like"/>
    <property type="match status" value="1"/>
</dbReference>
<name>A0A1R4EZX7_9MICO</name>
<sequence>MRRSDLHKIVREAAEALPGSGMSHPFGPEYEVWKVRGKVFALLTDLADGPIVVIKSDPEDSRALRETYADITPGYHMNKKHWITLRPGPSIDNSLAQELVTESYRLVVMGLPRAQRPIDPDNFAATAQ</sequence>
<dbReference type="InterPro" id="IPR007351">
    <property type="entry name" value="YjbR"/>
</dbReference>
<keyword evidence="2" id="KW-1185">Reference proteome</keyword>
<dbReference type="OrthoDB" id="3194910at2"/>
<dbReference type="Gene3D" id="3.90.1150.30">
    <property type="match status" value="1"/>
</dbReference>
<dbReference type="RefSeq" id="WP_086990688.1">
    <property type="nucleotide sequence ID" value="NZ_FUHU01000009.1"/>
</dbReference>
<accession>A0A1R4EZX7</accession>
<dbReference type="AlphaFoldDB" id="A0A1R4EZX7"/>